<proteinExistence type="predicted"/>
<comment type="caution">
    <text evidence="1">The sequence shown here is derived from an EMBL/GenBank/DDBJ whole genome shotgun (WGS) entry which is preliminary data.</text>
</comment>
<sequence>MVFFGDCQRKFWEIRTLYSFGAQSMASTYAGLAVELFNQMESSSMNPALAAVLSSSASIDTLGAKFPENIAERAAYQAAFIFELIKRNHCDNIFLVAHSLGGMEAHYIEPILAKLIKDSGLNINIKGLILFQPGGVVEQKVLTLDKLFRTLDFKNLIRGVREMWPSPDDFVDVEMRLDEAMQLGDPSEEFRLRMLRREMEIKRQSWMEMNEDEEKIDKPPYLISDERNILIAIDRALVGGELTLEIEDILKKEYKDKYPVLKRVIKTVWRERDLIKLARYHLLTPSLNRISGTDKEDYLTAEKNLLLREDISQTPQLFSRLQLKTGRMRH</sequence>
<accession>A0A1F6A3J4</accession>
<dbReference type="Proteomes" id="UP000176253">
    <property type="component" value="Unassembled WGS sequence"/>
</dbReference>
<dbReference type="SUPFAM" id="SSF53474">
    <property type="entry name" value="alpha/beta-Hydrolases"/>
    <property type="match status" value="1"/>
</dbReference>
<evidence type="ECO:0000313" key="2">
    <source>
        <dbReference type="Proteomes" id="UP000176253"/>
    </source>
</evidence>
<dbReference type="InterPro" id="IPR029058">
    <property type="entry name" value="AB_hydrolase_fold"/>
</dbReference>
<dbReference type="AlphaFoldDB" id="A0A1F6A3J4"/>
<gene>
    <name evidence="1" type="ORF">A3D78_01305</name>
</gene>
<organism evidence="1 2">
    <name type="scientific">Candidatus Gottesmanbacteria bacterium RIFCSPHIGHO2_02_FULL_39_14</name>
    <dbReference type="NCBI Taxonomy" id="1798383"/>
    <lineage>
        <taxon>Bacteria</taxon>
        <taxon>Candidatus Gottesmaniibacteriota</taxon>
    </lineage>
</organism>
<evidence type="ECO:0000313" key="1">
    <source>
        <dbReference type="EMBL" id="OGG19288.1"/>
    </source>
</evidence>
<dbReference type="Gene3D" id="3.40.50.1820">
    <property type="entry name" value="alpha/beta hydrolase"/>
    <property type="match status" value="1"/>
</dbReference>
<protein>
    <submittedName>
        <fullName evidence="1">Uncharacterized protein</fullName>
    </submittedName>
</protein>
<reference evidence="1 2" key="1">
    <citation type="journal article" date="2016" name="Nat. Commun.">
        <title>Thousands of microbial genomes shed light on interconnected biogeochemical processes in an aquifer system.</title>
        <authorList>
            <person name="Anantharaman K."/>
            <person name="Brown C.T."/>
            <person name="Hug L.A."/>
            <person name="Sharon I."/>
            <person name="Castelle C.J."/>
            <person name="Probst A.J."/>
            <person name="Thomas B.C."/>
            <person name="Singh A."/>
            <person name="Wilkins M.J."/>
            <person name="Karaoz U."/>
            <person name="Brodie E.L."/>
            <person name="Williams K.H."/>
            <person name="Hubbard S.S."/>
            <person name="Banfield J.F."/>
        </authorList>
    </citation>
    <scope>NUCLEOTIDE SEQUENCE [LARGE SCALE GENOMIC DNA]</scope>
</reference>
<dbReference type="EMBL" id="MFJM01000003">
    <property type="protein sequence ID" value="OGG19288.1"/>
    <property type="molecule type" value="Genomic_DNA"/>
</dbReference>
<name>A0A1F6A3J4_9BACT</name>